<sequence length="697" mass="76387">MKNIEGEQHFVDRTAFVQTITPCHYWQMAKGKGQNQGQDHSFRQQQKQMLDPRPSAKQPEADKGQSSGSRVADLKNWSNEFSIATSPKEMSPAPGHTPPAPQGNSGSAWNRGPPSSLVAKGSTTETVSPSTENNVPVSETSKTATQKKEEVPSTSGGEAQNESDAPQEDRDDVSVTDRSETSSVITTKSSSFKFNINAPEFKPRVAPSTPTPTTPTGPTPQNMNHIPQQHHQYIPPASQYQQPMIPQGQPMGVAGMVPHMGPGGIPQNQGHVVAWQQGQQSYPQSQQFQMQQVTMQGVPGQMYGPAATAPTSVSQAAPINQQIPTSTSGGPPTDGNQINAPARREGEYREAQPMFYSYPQAPMVQVPQQFYHQQYQGAVPQPYQMKVMPQGPQGAYQPRFQQPYMIPQGQNPQQIIQGPPQQAHQFAGEQVAPQSHPNSQPTTPGPRGEMNGPKNQQGPPQAQNGNNGMHREPEAGSNASLSGSASSQSGQRSGSPQTNAPVQQQQHQQAPTHSGLQHGGPPHATGPPPHMMQQPQFMIVPHQMHSQIPNYYQQQQQMYYSTMMVPQQMHMQPNQHGQQSLMGERADTGYAHNNIFDYRKMPNYQQNQQQSHNQQMHGGHMPRQNSIPQQYGATQSTVRKEELSVDCLLSFEGVNSSSQQAPPTASQQQQQQQQQGGPPREQQQQSQPSQPQAQSPQ</sequence>
<feature type="compositionally biased region" description="Polar residues" evidence="1">
    <location>
        <begin position="432"/>
        <end position="442"/>
    </location>
</feature>
<feature type="compositionally biased region" description="Pro residues" evidence="1">
    <location>
        <begin position="209"/>
        <end position="218"/>
    </location>
</feature>
<name>A0A1I7TME2_9PELO</name>
<feature type="compositionally biased region" description="Polar residues" evidence="1">
    <location>
        <begin position="76"/>
        <end position="85"/>
    </location>
</feature>
<feature type="region of interest" description="Disordered" evidence="1">
    <location>
        <begin position="404"/>
        <end position="533"/>
    </location>
</feature>
<feature type="compositionally biased region" description="Polar residues" evidence="1">
    <location>
        <begin position="321"/>
        <end position="339"/>
    </location>
</feature>
<feature type="compositionally biased region" description="Polar residues" evidence="1">
    <location>
        <begin position="152"/>
        <end position="164"/>
    </location>
</feature>
<dbReference type="WBParaSite" id="Csp11.Scaffold628.g7366.t2">
    <property type="protein sequence ID" value="Csp11.Scaffold628.g7366.t2"/>
    <property type="gene ID" value="Csp11.Scaffold628.g7366"/>
</dbReference>
<evidence type="ECO:0000313" key="3">
    <source>
        <dbReference type="WBParaSite" id="Csp11.Scaffold628.g7366.t2"/>
    </source>
</evidence>
<feature type="compositionally biased region" description="Low complexity" evidence="1">
    <location>
        <begin position="475"/>
        <end position="509"/>
    </location>
</feature>
<feature type="compositionally biased region" description="Low complexity" evidence="1">
    <location>
        <begin position="605"/>
        <end position="621"/>
    </location>
</feature>
<dbReference type="AlphaFoldDB" id="A0A1I7TME2"/>
<keyword evidence="2" id="KW-1185">Reference proteome</keyword>
<reference evidence="3" key="1">
    <citation type="submission" date="2016-11" db="UniProtKB">
        <authorList>
            <consortium name="WormBaseParasite"/>
        </authorList>
    </citation>
    <scope>IDENTIFICATION</scope>
</reference>
<feature type="compositionally biased region" description="Polar residues" evidence="1">
    <location>
        <begin position="121"/>
        <end position="144"/>
    </location>
</feature>
<feature type="region of interest" description="Disordered" evidence="1">
    <location>
        <begin position="605"/>
        <end position="638"/>
    </location>
</feature>
<organism evidence="2 3">
    <name type="scientific">Caenorhabditis tropicalis</name>
    <dbReference type="NCBI Taxonomy" id="1561998"/>
    <lineage>
        <taxon>Eukaryota</taxon>
        <taxon>Metazoa</taxon>
        <taxon>Ecdysozoa</taxon>
        <taxon>Nematoda</taxon>
        <taxon>Chromadorea</taxon>
        <taxon>Rhabditida</taxon>
        <taxon>Rhabditina</taxon>
        <taxon>Rhabditomorpha</taxon>
        <taxon>Rhabditoidea</taxon>
        <taxon>Rhabditidae</taxon>
        <taxon>Peloderinae</taxon>
        <taxon>Caenorhabditis</taxon>
    </lineage>
</organism>
<feature type="compositionally biased region" description="Low complexity" evidence="1">
    <location>
        <begin position="451"/>
        <end position="468"/>
    </location>
</feature>
<feature type="region of interest" description="Disordered" evidence="1">
    <location>
        <begin position="654"/>
        <end position="697"/>
    </location>
</feature>
<dbReference type="Proteomes" id="UP000095282">
    <property type="component" value="Unplaced"/>
</dbReference>
<feature type="compositionally biased region" description="Polar residues" evidence="1">
    <location>
        <begin position="33"/>
        <end position="48"/>
    </location>
</feature>
<feature type="compositionally biased region" description="Polar residues" evidence="1">
    <location>
        <begin position="623"/>
        <end position="637"/>
    </location>
</feature>
<feature type="compositionally biased region" description="Low complexity" evidence="1">
    <location>
        <begin position="656"/>
        <end position="697"/>
    </location>
</feature>
<feature type="region of interest" description="Disordered" evidence="1">
    <location>
        <begin position="30"/>
        <end position="219"/>
    </location>
</feature>
<dbReference type="STRING" id="1561998.A0A1I7TME2"/>
<evidence type="ECO:0000313" key="2">
    <source>
        <dbReference type="Proteomes" id="UP000095282"/>
    </source>
</evidence>
<accession>A0A1I7TME2</accession>
<feature type="compositionally biased region" description="Low complexity" evidence="1">
    <location>
        <begin position="406"/>
        <end position="422"/>
    </location>
</feature>
<feature type="compositionally biased region" description="Polar residues" evidence="1">
    <location>
        <begin position="181"/>
        <end position="194"/>
    </location>
</feature>
<evidence type="ECO:0000256" key="1">
    <source>
        <dbReference type="SAM" id="MobiDB-lite"/>
    </source>
</evidence>
<protein>
    <submittedName>
        <fullName evidence="3">MI domain-containing protein</fullName>
    </submittedName>
</protein>
<feature type="region of interest" description="Disordered" evidence="1">
    <location>
        <begin position="321"/>
        <end position="340"/>
    </location>
</feature>
<proteinExistence type="predicted"/>